<dbReference type="Gene3D" id="2.30.110.10">
    <property type="entry name" value="Electron Transport, Fmn-binding Protein, Chain A"/>
    <property type="match status" value="1"/>
</dbReference>
<accession>A0A542XCX5</accession>
<reference evidence="3 4" key="1">
    <citation type="submission" date="2019-06" db="EMBL/GenBank/DDBJ databases">
        <title>Sequencing the genomes of 1000 actinobacteria strains.</title>
        <authorList>
            <person name="Klenk H.-P."/>
        </authorList>
    </citation>
    <scope>NUCLEOTIDE SEQUENCE [LARGE SCALE GENOMIC DNA]</scope>
    <source>
        <strain evidence="3 4">DSM 24617</strain>
    </source>
</reference>
<sequence>MTTTSDLDLASLPTIRSAEELTALIGAPDAAVRDKAQPALVAQDREFLAASPLCFVATRGPDGGDVSPKGDPAGFTHVIDDRTIAIPERAGNKRIDGFHNLLHDSRVALIFLVPGQGYTLRVNGRARLVTDAPFFDEMVVRGHRPLLAMVVEVDEVFNHCPKAFMRSGAWKPQTWQPESVMPYAELAKAKWRASDPPEEVDAHYSPEAYERSLYPSGD</sequence>
<feature type="region of interest" description="Disordered" evidence="1">
    <location>
        <begin position="192"/>
        <end position="218"/>
    </location>
</feature>
<dbReference type="Proteomes" id="UP000318336">
    <property type="component" value="Unassembled WGS sequence"/>
</dbReference>
<feature type="domain" description="Pyridoxamine 5'-phosphate oxidase N-terminal" evidence="2">
    <location>
        <begin position="43"/>
        <end position="160"/>
    </location>
</feature>
<feature type="compositionally biased region" description="Basic and acidic residues" evidence="1">
    <location>
        <begin position="192"/>
        <end position="210"/>
    </location>
</feature>
<dbReference type="InterPro" id="IPR011576">
    <property type="entry name" value="Pyridox_Oxase_N"/>
</dbReference>
<evidence type="ECO:0000313" key="3">
    <source>
        <dbReference type="EMBL" id="TQL33669.1"/>
    </source>
</evidence>
<dbReference type="EMBL" id="VFOK01000001">
    <property type="protein sequence ID" value="TQL33669.1"/>
    <property type="molecule type" value="Genomic_DNA"/>
</dbReference>
<organism evidence="3 4">
    <name type="scientific">Barrientosiimonas humi</name>
    <dbReference type="NCBI Taxonomy" id="999931"/>
    <lineage>
        <taxon>Bacteria</taxon>
        <taxon>Bacillati</taxon>
        <taxon>Actinomycetota</taxon>
        <taxon>Actinomycetes</taxon>
        <taxon>Micrococcales</taxon>
        <taxon>Dermacoccaceae</taxon>
        <taxon>Barrientosiimonas</taxon>
    </lineage>
</organism>
<keyword evidence="4" id="KW-1185">Reference proteome</keyword>
<dbReference type="PANTHER" id="PTHR42815:SF2">
    <property type="entry name" value="FAD-BINDING, PUTATIVE (AFU_ORTHOLOGUE AFUA_6G07600)-RELATED"/>
    <property type="match status" value="1"/>
</dbReference>
<name>A0A542XCX5_9MICO</name>
<dbReference type="NCBIfam" id="TIGR04025">
    <property type="entry name" value="PPOX_FMN_DR2398"/>
    <property type="match status" value="1"/>
</dbReference>
<dbReference type="Pfam" id="PF01243">
    <property type="entry name" value="PNPOx_N"/>
    <property type="match status" value="1"/>
</dbReference>
<protein>
    <recommendedName>
        <fullName evidence="2">Pyridoxamine 5'-phosphate oxidase N-terminal domain-containing protein</fullName>
    </recommendedName>
</protein>
<evidence type="ECO:0000259" key="2">
    <source>
        <dbReference type="Pfam" id="PF01243"/>
    </source>
</evidence>
<gene>
    <name evidence="3" type="ORF">FB554_1820</name>
</gene>
<dbReference type="AlphaFoldDB" id="A0A542XCX5"/>
<evidence type="ECO:0000313" key="4">
    <source>
        <dbReference type="Proteomes" id="UP000318336"/>
    </source>
</evidence>
<comment type="caution">
    <text evidence="3">The sequence shown here is derived from an EMBL/GenBank/DDBJ whole genome shotgun (WGS) entry which is preliminary data.</text>
</comment>
<proteinExistence type="predicted"/>
<evidence type="ECO:0000256" key="1">
    <source>
        <dbReference type="SAM" id="MobiDB-lite"/>
    </source>
</evidence>
<dbReference type="SUPFAM" id="SSF50475">
    <property type="entry name" value="FMN-binding split barrel"/>
    <property type="match status" value="1"/>
</dbReference>
<dbReference type="InterPro" id="IPR024029">
    <property type="entry name" value="Pyridox_Oxase_FMN-dep"/>
</dbReference>
<dbReference type="InterPro" id="IPR012349">
    <property type="entry name" value="Split_barrel_FMN-bd"/>
</dbReference>
<dbReference type="RefSeq" id="WP_236022350.1">
    <property type="nucleotide sequence ID" value="NZ_CAJTBP010000001.1"/>
</dbReference>
<dbReference type="PANTHER" id="PTHR42815">
    <property type="entry name" value="FAD-BINDING, PUTATIVE (AFU_ORTHOLOGUE AFUA_6G07600)-RELATED"/>
    <property type="match status" value="1"/>
</dbReference>